<accession>A0A0K1JR38</accession>
<evidence type="ECO:0000313" key="8">
    <source>
        <dbReference type="Proteomes" id="UP000066480"/>
    </source>
</evidence>
<feature type="transmembrane region" description="Helical" evidence="5">
    <location>
        <begin position="294"/>
        <end position="317"/>
    </location>
</feature>
<feature type="transmembrane region" description="Helical" evidence="5">
    <location>
        <begin position="187"/>
        <end position="208"/>
    </location>
</feature>
<dbReference type="PANTHER" id="PTHR43376:SF1">
    <property type="entry name" value="OLIGOPEPTIDE TRANSPORT SYSTEM PERMEASE PROTEIN"/>
    <property type="match status" value="1"/>
</dbReference>
<evidence type="ECO:0000256" key="2">
    <source>
        <dbReference type="ARBA" id="ARBA00022692"/>
    </source>
</evidence>
<gene>
    <name evidence="7" type="ORF">VV02_16695</name>
</gene>
<keyword evidence="8" id="KW-1185">Reference proteome</keyword>
<name>A0A0K1JR38_9MICO</name>
<keyword evidence="5" id="KW-0813">Transport</keyword>
<feature type="domain" description="ABC transmembrane type-1" evidence="6">
    <location>
        <begin position="98"/>
        <end position="310"/>
    </location>
</feature>
<dbReference type="PANTHER" id="PTHR43376">
    <property type="entry name" value="OLIGOPEPTIDE TRANSPORT SYSTEM PERMEASE PROTEIN"/>
    <property type="match status" value="1"/>
</dbReference>
<dbReference type="GO" id="GO:0055085">
    <property type="term" value="P:transmembrane transport"/>
    <property type="evidence" value="ECO:0007669"/>
    <property type="project" value="InterPro"/>
</dbReference>
<dbReference type="PROSITE" id="PS50928">
    <property type="entry name" value="ABC_TM1"/>
    <property type="match status" value="1"/>
</dbReference>
<feature type="transmembrane region" description="Helical" evidence="5">
    <location>
        <begin position="253"/>
        <end position="274"/>
    </location>
</feature>
<dbReference type="AlphaFoldDB" id="A0A0K1JR38"/>
<feature type="transmembrane region" description="Helical" evidence="5">
    <location>
        <begin position="98"/>
        <end position="125"/>
    </location>
</feature>
<dbReference type="Pfam" id="PF00528">
    <property type="entry name" value="BPD_transp_1"/>
    <property type="match status" value="1"/>
</dbReference>
<comment type="similarity">
    <text evidence="5">Belongs to the binding-protein-dependent transport system permease family.</text>
</comment>
<evidence type="ECO:0000256" key="3">
    <source>
        <dbReference type="ARBA" id="ARBA00022989"/>
    </source>
</evidence>
<dbReference type="PATRIC" id="fig|571913.6.peg.3385"/>
<evidence type="ECO:0000256" key="4">
    <source>
        <dbReference type="ARBA" id="ARBA00023136"/>
    </source>
</evidence>
<evidence type="ECO:0000259" key="6">
    <source>
        <dbReference type="PROSITE" id="PS50928"/>
    </source>
</evidence>
<protein>
    <submittedName>
        <fullName evidence="7">Peptide ABC transporter permease</fullName>
    </submittedName>
</protein>
<dbReference type="Proteomes" id="UP000066480">
    <property type="component" value="Chromosome"/>
</dbReference>
<keyword evidence="4 5" id="KW-0472">Membrane</keyword>
<dbReference type="InterPro" id="IPR000515">
    <property type="entry name" value="MetI-like"/>
</dbReference>
<comment type="subcellular location">
    <subcellularLocation>
        <location evidence="5">Cell membrane</location>
        <topology evidence="5">Multi-pass membrane protein</topology>
    </subcellularLocation>
    <subcellularLocation>
        <location evidence="1">Membrane</location>
        <topology evidence="1">Multi-pass membrane protein</topology>
    </subcellularLocation>
</comment>
<dbReference type="STRING" id="571913.VV02_16695"/>
<dbReference type="CDD" id="cd06261">
    <property type="entry name" value="TM_PBP2"/>
    <property type="match status" value="1"/>
</dbReference>
<keyword evidence="2 5" id="KW-0812">Transmembrane</keyword>
<evidence type="ECO:0000313" key="7">
    <source>
        <dbReference type="EMBL" id="AKU19015.1"/>
    </source>
</evidence>
<keyword evidence="3 5" id="KW-1133">Transmembrane helix</keyword>
<reference evidence="7 8" key="1">
    <citation type="submission" date="2015-03" db="EMBL/GenBank/DDBJ databases">
        <title>Luteipulveratus halotolerans sp. nov., a novel actinobacterium (Dermacoccaceae) from Sarawak, Malaysia.</title>
        <authorList>
            <person name="Juboi H."/>
            <person name="Basik A."/>
            <person name="Shamsul S.S."/>
            <person name="Arnold P."/>
            <person name="Schmitt E.K."/>
            <person name="Sanglier J.-J."/>
            <person name="Yeo T."/>
        </authorList>
    </citation>
    <scope>NUCLEOTIDE SEQUENCE [LARGE SCALE GENOMIC DNA]</scope>
    <source>
        <strain evidence="7 8">MN07-A0370</strain>
    </source>
</reference>
<evidence type="ECO:0000256" key="5">
    <source>
        <dbReference type="RuleBase" id="RU363032"/>
    </source>
</evidence>
<dbReference type="GO" id="GO:0005886">
    <property type="term" value="C:plasma membrane"/>
    <property type="evidence" value="ECO:0007669"/>
    <property type="project" value="UniProtKB-SubCell"/>
</dbReference>
<dbReference type="EMBL" id="CP011112">
    <property type="protein sequence ID" value="AKU19015.1"/>
    <property type="molecule type" value="Genomic_DNA"/>
</dbReference>
<dbReference type="SUPFAM" id="SSF161098">
    <property type="entry name" value="MetI-like"/>
    <property type="match status" value="1"/>
</dbReference>
<evidence type="ECO:0000256" key="1">
    <source>
        <dbReference type="ARBA" id="ARBA00004141"/>
    </source>
</evidence>
<feature type="transmembrane region" description="Helical" evidence="5">
    <location>
        <begin position="146"/>
        <end position="167"/>
    </location>
</feature>
<sequence length="325" mass="35909">MLRRVGFYAFAFWAAVSLNFALPRLMPGNPADVILLQMERRQPVTDAQRELILRLFGGSDEPWWSAYISYWNNVIHLDFGTSIAYFPVPVRDVISDGIWWTVGLLGFCTVVSFAIGTSLGILLGWRPGSLIDRLVTPSSIVLASVPYFWFALMLALGLSVHLGWFPLSGGWDPNVPMGFTFEFIASAAKYAVLPALSIVLTSFSGWLIGMRNMMLTSVHEDYVLLARAKGLPWHRVMFGYAARNAILPSVSSFAMSIGFIVGGSLLTETVFAYPGIGTLFVQAIKTLDYPLMQALFLMITLAVLVANFVADSIYVLIDPRTREGS</sequence>
<organism evidence="7 8">
    <name type="scientific">Luteipulveratus mongoliensis</name>
    <dbReference type="NCBI Taxonomy" id="571913"/>
    <lineage>
        <taxon>Bacteria</taxon>
        <taxon>Bacillati</taxon>
        <taxon>Actinomycetota</taxon>
        <taxon>Actinomycetes</taxon>
        <taxon>Micrococcales</taxon>
        <taxon>Dermacoccaceae</taxon>
        <taxon>Luteipulveratus</taxon>
    </lineage>
</organism>
<dbReference type="InterPro" id="IPR035906">
    <property type="entry name" value="MetI-like_sf"/>
</dbReference>
<proteinExistence type="inferred from homology"/>
<dbReference type="Gene3D" id="1.10.3720.10">
    <property type="entry name" value="MetI-like"/>
    <property type="match status" value="1"/>
</dbReference>
<dbReference type="KEGG" id="lmoi:VV02_16695"/>